<evidence type="ECO:0000313" key="1">
    <source>
        <dbReference type="EMBL" id="KAH3716359.1"/>
    </source>
</evidence>
<dbReference type="Proteomes" id="UP000828390">
    <property type="component" value="Unassembled WGS sequence"/>
</dbReference>
<dbReference type="AlphaFoldDB" id="A0A9D4HG79"/>
<keyword evidence="2" id="KW-1185">Reference proteome</keyword>
<accession>A0A9D4HG79</accession>
<evidence type="ECO:0000313" key="2">
    <source>
        <dbReference type="Proteomes" id="UP000828390"/>
    </source>
</evidence>
<protein>
    <submittedName>
        <fullName evidence="1">Uncharacterized protein</fullName>
    </submittedName>
</protein>
<comment type="caution">
    <text evidence="1">The sequence shown here is derived from an EMBL/GenBank/DDBJ whole genome shotgun (WGS) entry which is preliminary data.</text>
</comment>
<sequence>MFLFKAWVDCLVLEQVHHAFHGLRRSLIANQEQWREYFQVHALHTFVACFNC</sequence>
<name>A0A9D4HG79_DREPO</name>
<gene>
    <name evidence="1" type="ORF">DPMN_059080</name>
</gene>
<proteinExistence type="predicted"/>
<dbReference type="EMBL" id="JAIWYP010000013">
    <property type="protein sequence ID" value="KAH3716359.1"/>
    <property type="molecule type" value="Genomic_DNA"/>
</dbReference>
<organism evidence="1 2">
    <name type="scientific">Dreissena polymorpha</name>
    <name type="common">Zebra mussel</name>
    <name type="synonym">Mytilus polymorpha</name>
    <dbReference type="NCBI Taxonomy" id="45954"/>
    <lineage>
        <taxon>Eukaryota</taxon>
        <taxon>Metazoa</taxon>
        <taxon>Spiralia</taxon>
        <taxon>Lophotrochozoa</taxon>
        <taxon>Mollusca</taxon>
        <taxon>Bivalvia</taxon>
        <taxon>Autobranchia</taxon>
        <taxon>Heteroconchia</taxon>
        <taxon>Euheterodonta</taxon>
        <taxon>Imparidentia</taxon>
        <taxon>Neoheterodontei</taxon>
        <taxon>Myida</taxon>
        <taxon>Dreissenoidea</taxon>
        <taxon>Dreissenidae</taxon>
        <taxon>Dreissena</taxon>
    </lineage>
</organism>
<reference evidence="1" key="2">
    <citation type="submission" date="2020-11" db="EMBL/GenBank/DDBJ databases">
        <authorList>
            <person name="McCartney M.A."/>
            <person name="Auch B."/>
            <person name="Kono T."/>
            <person name="Mallez S."/>
            <person name="Becker A."/>
            <person name="Gohl D.M."/>
            <person name="Silverstein K.A.T."/>
            <person name="Koren S."/>
            <person name="Bechman K.B."/>
            <person name="Herman A."/>
            <person name="Abrahante J.E."/>
            <person name="Garbe J."/>
        </authorList>
    </citation>
    <scope>NUCLEOTIDE SEQUENCE</scope>
    <source>
        <strain evidence="1">Duluth1</strain>
        <tissue evidence="1">Whole animal</tissue>
    </source>
</reference>
<reference evidence="1" key="1">
    <citation type="journal article" date="2019" name="bioRxiv">
        <title>The Genome of the Zebra Mussel, Dreissena polymorpha: A Resource for Invasive Species Research.</title>
        <authorList>
            <person name="McCartney M.A."/>
            <person name="Auch B."/>
            <person name="Kono T."/>
            <person name="Mallez S."/>
            <person name="Zhang Y."/>
            <person name="Obille A."/>
            <person name="Becker A."/>
            <person name="Abrahante J.E."/>
            <person name="Garbe J."/>
            <person name="Badalamenti J.P."/>
            <person name="Herman A."/>
            <person name="Mangelson H."/>
            <person name="Liachko I."/>
            <person name="Sullivan S."/>
            <person name="Sone E.D."/>
            <person name="Koren S."/>
            <person name="Silverstein K.A.T."/>
            <person name="Beckman K.B."/>
            <person name="Gohl D.M."/>
        </authorList>
    </citation>
    <scope>NUCLEOTIDE SEQUENCE</scope>
    <source>
        <strain evidence="1">Duluth1</strain>
        <tissue evidence="1">Whole animal</tissue>
    </source>
</reference>